<dbReference type="AlphaFoldDB" id="A0A840TRZ7"/>
<protein>
    <submittedName>
        <fullName evidence="1">Uncharacterized protein</fullName>
    </submittedName>
</protein>
<dbReference type="Proteomes" id="UP000557307">
    <property type="component" value="Unassembled WGS sequence"/>
</dbReference>
<name>A0A840TRZ7_9BACT</name>
<dbReference type="RefSeq" id="WP_184171507.1">
    <property type="nucleotide sequence ID" value="NZ_JACHGF010000001.1"/>
</dbReference>
<accession>A0A840TRZ7</accession>
<dbReference type="EMBL" id="JACHGF010000001">
    <property type="protein sequence ID" value="MBB5282790.1"/>
    <property type="molecule type" value="Genomic_DNA"/>
</dbReference>
<proteinExistence type="predicted"/>
<gene>
    <name evidence="1" type="ORF">HNQ92_000911</name>
</gene>
<evidence type="ECO:0000313" key="2">
    <source>
        <dbReference type="Proteomes" id="UP000557307"/>
    </source>
</evidence>
<reference evidence="1 2" key="1">
    <citation type="submission" date="2020-08" db="EMBL/GenBank/DDBJ databases">
        <title>Genomic Encyclopedia of Type Strains, Phase IV (KMG-IV): sequencing the most valuable type-strain genomes for metagenomic binning, comparative biology and taxonomic classification.</title>
        <authorList>
            <person name="Goeker M."/>
        </authorList>
    </citation>
    <scope>NUCLEOTIDE SEQUENCE [LARGE SCALE GENOMIC DNA]</scope>
    <source>
        <strain evidence="1 2">DSM 105074</strain>
    </source>
</reference>
<comment type="caution">
    <text evidence="1">The sequence shown here is derived from an EMBL/GenBank/DDBJ whole genome shotgun (WGS) entry which is preliminary data.</text>
</comment>
<organism evidence="1 2">
    <name type="scientific">Rhabdobacter roseus</name>
    <dbReference type="NCBI Taxonomy" id="1655419"/>
    <lineage>
        <taxon>Bacteria</taxon>
        <taxon>Pseudomonadati</taxon>
        <taxon>Bacteroidota</taxon>
        <taxon>Cytophagia</taxon>
        <taxon>Cytophagales</taxon>
        <taxon>Cytophagaceae</taxon>
        <taxon>Rhabdobacter</taxon>
    </lineage>
</organism>
<keyword evidence="2" id="KW-1185">Reference proteome</keyword>
<evidence type="ECO:0000313" key="1">
    <source>
        <dbReference type="EMBL" id="MBB5282790.1"/>
    </source>
</evidence>
<sequence length="354" mass="40757">MPQLYTKLPSLYHRLLPELAQREVPAETFATCDNCVLCQKEGSPYLGTKCCTYYPELPNYLIGGILQDERPEMQEGKRRLRAIIASRLGVTPYGLVHPFQYALLDKTIRNSRQNQYDWTREEVATLRCPFYNQGWCTVWDYREHCCSTHFCTSVGGEAGQKFWNALDEHLLSIEQSLSRHALLELSFPVEQLQSQRVASDKLNLDNAIGQVNEPTYSQLWGTWAGREEELYQMAYQCISTLSQQEVMRTLGVQGELQYKQLAHWQRAFLQPEIPEHLSLNKELKVEPLPTGEVELKTSAGSFKVPGLVYRMLLKLDTNYTVDSLEESLAPFGFHFKQEYLHTLFFMKVVVPAEA</sequence>